<proteinExistence type="predicted"/>
<gene>
    <name evidence="1" type="ORF">WB403_25145</name>
</gene>
<organism evidence="1 2">
    <name type="scientific">Streptomyces brasiliscabiei</name>
    <dbReference type="NCBI Taxonomy" id="2736302"/>
    <lineage>
        <taxon>Bacteria</taxon>
        <taxon>Bacillati</taxon>
        <taxon>Actinomycetota</taxon>
        <taxon>Actinomycetes</taxon>
        <taxon>Kitasatosporales</taxon>
        <taxon>Streptomycetaceae</taxon>
        <taxon>Streptomyces</taxon>
    </lineage>
</organism>
<keyword evidence="2" id="KW-1185">Reference proteome</keyword>
<dbReference type="EMBL" id="JBBAYM010000017">
    <property type="protein sequence ID" value="MEI5612447.1"/>
    <property type="molecule type" value="Genomic_DNA"/>
</dbReference>
<reference evidence="1 2" key="1">
    <citation type="submission" date="2024-03" db="EMBL/GenBank/DDBJ databases">
        <title>First Report of Pectobacterium brasiliscabiei causing potato scab in china.</title>
        <authorList>
            <person name="Handique U."/>
        </authorList>
    </citation>
    <scope>NUCLEOTIDE SEQUENCE [LARGE SCALE GENOMIC DNA]</scope>
    <source>
        <strain evidence="1 2">ZRIMU1503</strain>
    </source>
</reference>
<dbReference type="Pfam" id="PF17388">
    <property type="entry name" value="GP24_25"/>
    <property type="match status" value="1"/>
</dbReference>
<protein>
    <submittedName>
        <fullName evidence="1">Phage tail assembly protein</fullName>
    </submittedName>
</protein>
<evidence type="ECO:0000313" key="1">
    <source>
        <dbReference type="EMBL" id="MEI5612447.1"/>
    </source>
</evidence>
<dbReference type="Proteomes" id="UP001365781">
    <property type="component" value="Unassembled WGS sequence"/>
</dbReference>
<comment type="caution">
    <text evidence="1">The sequence shown here is derived from an EMBL/GenBank/DDBJ whole genome shotgun (WGS) entry which is preliminary data.</text>
</comment>
<name>A0ABU8GGY3_9ACTN</name>
<evidence type="ECO:0000313" key="2">
    <source>
        <dbReference type="Proteomes" id="UP001365781"/>
    </source>
</evidence>
<dbReference type="RefSeq" id="WP_336558402.1">
    <property type="nucleotide sequence ID" value="NZ_JBBAYL010000008.1"/>
</dbReference>
<sequence>MAEPISIEDLQRQAEDKYPGVPLKLEDGSVVTLKNLLRLNDTAQKNATILIDAIKTDDDGDSTADQLEKQKRVVRDLLLLVCDNPKALKAAVDSWDLALLLIVMEKWQAATELPEADGSPS</sequence>
<accession>A0ABU8GGY3</accession>
<dbReference type="InterPro" id="IPR020132">
    <property type="entry name" value="Gp24/Gp25"/>
</dbReference>